<gene>
    <name evidence="3" type="primary">ltp2_2</name>
    <name evidence="3" type="ORF">MYXE_08120</name>
</gene>
<sequence length="399" mass="42025">MPGTTGLCDVAIVGIGATAYYKRGQSLPKTTLELACEAILAACEDAGLSVTDIDGFAYYSGAAAGYAEKMDTADFVETLGIPEIRFTAALTAGGGGSAGAIGLARAAIVAGDARVVVTVMALQQSKQRLGSVFSAMEPDPVNSFLQPSGLFGPGQLMSVLARRHMHLYGTRREAFAEVAMSTRANAANRPKALHREPLTLEDYFNARMIAEPLCLYDFCQETDGAVAVITTGMDMAHDLRQKPVPVVAVAHGGVREWGRAFAWMGMPDEYFASSGHKPIADRLYRQAGITAADIDVALLYDHFTPMVVMQLEDYGFCDKGEGGPFVESGAIRYQGGSIPVNTHGGQLSEAYIIGMTHIVEGVEQMRGTAINQVPGAKLALVTGGPASLPVSGLVLGRAA</sequence>
<dbReference type="PIRSF" id="PIRSF000429">
    <property type="entry name" value="Ac-CoA_Ac_transf"/>
    <property type="match status" value="1"/>
</dbReference>
<feature type="domain" description="Thiolase C-terminal" evidence="2">
    <location>
        <begin position="279"/>
        <end position="383"/>
    </location>
</feature>
<dbReference type="PANTHER" id="PTHR42870:SF1">
    <property type="entry name" value="NON-SPECIFIC LIPID-TRANSFER PROTEIN-LIKE 2"/>
    <property type="match status" value="1"/>
</dbReference>
<evidence type="ECO:0000259" key="2">
    <source>
        <dbReference type="Pfam" id="PF22691"/>
    </source>
</evidence>
<evidence type="ECO:0000259" key="1">
    <source>
        <dbReference type="Pfam" id="PF00108"/>
    </source>
</evidence>
<proteinExistence type="predicted"/>
<reference evidence="3 4" key="1">
    <citation type="submission" date="2019-12" db="EMBL/GenBank/DDBJ databases">
        <title>Complete genome sequence of Mycolicibacterium xenopi str. JCM15661T.</title>
        <authorList>
            <person name="Yoshida M."/>
            <person name="Fukano H."/>
            <person name="Asakura T."/>
            <person name="Hoshino Y."/>
        </authorList>
    </citation>
    <scope>NUCLEOTIDE SEQUENCE [LARGE SCALE GENOMIC DNA]</scope>
    <source>
        <strain evidence="3 4">JCM 15661T</strain>
    </source>
</reference>
<dbReference type="InterPro" id="IPR020616">
    <property type="entry name" value="Thiolase_N"/>
</dbReference>
<dbReference type="GO" id="GO:0016747">
    <property type="term" value="F:acyltransferase activity, transferring groups other than amino-acyl groups"/>
    <property type="evidence" value="ECO:0007669"/>
    <property type="project" value="InterPro"/>
</dbReference>
<dbReference type="Pfam" id="PF00108">
    <property type="entry name" value="Thiolase_N"/>
    <property type="match status" value="1"/>
</dbReference>
<dbReference type="AlphaFoldDB" id="A0AAD1LZL0"/>
<dbReference type="InterPro" id="IPR002155">
    <property type="entry name" value="Thiolase"/>
</dbReference>
<accession>A0AAD1LZL0</accession>
<name>A0AAD1LZL0_MYCXE</name>
<dbReference type="Proteomes" id="UP000464624">
    <property type="component" value="Chromosome"/>
</dbReference>
<dbReference type="CDD" id="cd00829">
    <property type="entry name" value="SCP-x_thiolase"/>
    <property type="match status" value="1"/>
</dbReference>
<dbReference type="InterPro" id="IPR055140">
    <property type="entry name" value="Thiolase_C_2"/>
</dbReference>
<protein>
    <submittedName>
        <fullName evidence="3">Lipid-transfer protein</fullName>
    </submittedName>
</protein>
<dbReference type="EMBL" id="AP022314">
    <property type="protein sequence ID" value="BBU21023.1"/>
    <property type="molecule type" value="Genomic_DNA"/>
</dbReference>
<dbReference type="InterPro" id="IPR016039">
    <property type="entry name" value="Thiolase-like"/>
</dbReference>
<organism evidence="3 4">
    <name type="scientific">Mycobacterium xenopi</name>
    <dbReference type="NCBI Taxonomy" id="1789"/>
    <lineage>
        <taxon>Bacteria</taxon>
        <taxon>Bacillati</taxon>
        <taxon>Actinomycetota</taxon>
        <taxon>Actinomycetes</taxon>
        <taxon>Mycobacteriales</taxon>
        <taxon>Mycobacteriaceae</taxon>
        <taxon>Mycobacterium</taxon>
    </lineage>
</organism>
<feature type="domain" description="Thiolase N-terminal" evidence="1">
    <location>
        <begin position="10"/>
        <end position="193"/>
    </location>
</feature>
<dbReference type="Pfam" id="PF22691">
    <property type="entry name" value="Thiolase_C_1"/>
    <property type="match status" value="1"/>
</dbReference>
<dbReference type="RefSeq" id="WP_085195104.1">
    <property type="nucleotide sequence ID" value="NZ_AP022314.1"/>
</dbReference>
<dbReference type="SUPFAM" id="SSF53901">
    <property type="entry name" value="Thiolase-like"/>
    <property type="match status" value="2"/>
</dbReference>
<dbReference type="KEGG" id="mxe:MYXE_08120"/>
<dbReference type="Gene3D" id="3.40.47.10">
    <property type="match status" value="1"/>
</dbReference>
<dbReference type="PANTHER" id="PTHR42870">
    <property type="entry name" value="ACETYL-COA C-ACETYLTRANSFERASE"/>
    <property type="match status" value="1"/>
</dbReference>
<evidence type="ECO:0000313" key="3">
    <source>
        <dbReference type="EMBL" id="BBU21023.1"/>
    </source>
</evidence>
<evidence type="ECO:0000313" key="4">
    <source>
        <dbReference type="Proteomes" id="UP000464624"/>
    </source>
</evidence>